<dbReference type="InterPro" id="IPR008554">
    <property type="entry name" value="Glutaredoxin-like"/>
</dbReference>
<organism evidence="1 2">
    <name type="scientific">Priestia endophytica DSM 13796</name>
    <dbReference type="NCBI Taxonomy" id="1121089"/>
    <lineage>
        <taxon>Bacteria</taxon>
        <taxon>Bacillati</taxon>
        <taxon>Bacillota</taxon>
        <taxon>Bacilli</taxon>
        <taxon>Bacillales</taxon>
        <taxon>Bacillaceae</taxon>
        <taxon>Priestia</taxon>
    </lineage>
</organism>
<gene>
    <name evidence="1" type="ORF">SAMN02745910_02377</name>
</gene>
<dbReference type="GeneID" id="93711029"/>
<dbReference type="Pfam" id="PF05768">
    <property type="entry name" value="Glrx-like"/>
    <property type="match status" value="1"/>
</dbReference>
<dbReference type="PANTHER" id="PTHR33558:SF1">
    <property type="entry name" value="GLUTAREDOXIN-LIKE PROTEIN C5ORF63 HOMOLOG"/>
    <property type="match status" value="1"/>
</dbReference>
<dbReference type="InterPro" id="IPR052565">
    <property type="entry name" value="Glutaredoxin-like_YDR286C"/>
</dbReference>
<accession>A0A1I6A038</accession>
<dbReference type="Gene3D" id="3.40.30.10">
    <property type="entry name" value="Glutaredoxin"/>
    <property type="match status" value="1"/>
</dbReference>
<dbReference type="SUPFAM" id="SSF52833">
    <property type="entry name" value="Thioredoxin-like"/>
    <property type="match status" value="1"/>
</dbReference>
<reference evidence="1 2" key="1">
    <citation type="submission" date="2016-10" db="EMBL/GenBank/DDBJ databases">
        <authorList>
            <person name="Varghese N."/>
            <person name="Submissions S."/>
        </authorList>
    </citation>
    <scope>NUCLEOTIDE SEQUENCE [LARGE SCALE GENOMIC DNA]</scope>
    <source>
        <strain evidence="1 2">DSM 13796</strain>
    </source>
</reference>
<comment type="caution">
    <text evidence="1">The sequence shown here is derived from an EMBL/GenBank/DDBJ whole genome shotgun (WGS) entry which is preliminary data.</text>
</comment>
<proteinExistence type="predicted"/>
<evidence type="ECO:0000313" key="1">
    <source>
        <dbReference type="EMBL" id="SFQ62010.1"/>
    </source>
</evidence>
<protein>
    <submittedName>
        <fullName evidence="1">Glutaredoxin</fullName>
    </submittedName>
</protein>
<dbReference type="RefSeq" id="WP_061804678.1">
    <property type="nucleotide sequence ID" value="NZ_FOXX01000005.1"/>
</dbReference>
<keyword evidence="2" id="KW-1185">Reference proteome</keyword>
<dbReference type="InterPro" id="IPR036249">
    <property type="entry name" value="Thioredoxin-like_sf"/>
</dbReference>
<sequence length="77" mass="9083">MKIILYSKKGCHLCDMAKDLLTVFQKKFKYDFEEKDIYEEDFLVEEYGLMIPVVEINGDVVAYGKVTKDDLMPFFSR</sequence>
<name>A0A1I6A038_9BACI</name>
<dbReference type="EMBL" id="FOXX01000005">
    <property type="protein sequence ID" value="SFQ62010.1"/>
    <property type="molecule type" value="Genomic_DNA"/>
</dbReference>
<dbReference type="Proteomes" id="UP000182762">
    <property type="component" value="Unassembled WGS sequence"/>
</dbReference>
<evidence type="ECO:0000313" key="2">
    <source>
        <dbReference type="Proteomes" id="UP000182762"/>
    </source>
</evidence>
<dbReference type="PANTHER" id="PTHR33558">
    <property type="entry name" value="GLUTAREDOXIN-LIKE PROTEIN C5ORF63 HOMOLOG"/>
    <property type="match status" value="1"/>
</dbReference>